<dbReference type="EMBL" id="FO818640">
    <property type="protein sequence ID" value="CDM98593.1"/>
    <property type="molecule type" value="Genomic_DNA"/>
</dbReference>
<proteinExistence type="predicted"/>
<organism evidence="2 3">
    <name type="scientific">Limnospira indica PCC 8005</name>
    <dbReference type="NCBI Taxonomy" id="376219"/>
    <lineage>
        <taxon>Bacteria</taxon>
        <taxon>Bacillati</taxon>
        <taxon>Cyanobacteriota</taxon>
        <taxon>Cyanophyceae</taxon>
        <taxon>Oscillatoriophycideae</taxon>
        <taxon>Oscillatoriales</taxon>
        <taxon>Sirenicapillariaceae</taxon>
        <taxon>Limnospira</taxon>
    </lineage>
</organism>
<reference evidence="2 3" key="1">
    <citation type="submission" date="2014-02" db="EMBL/GenBank/DDBJ databases">
        <authorList>
            <person name="Genoscope - CEA"/>
        </authorList>
    </citation>
    <scope>NUCLEOTIDE SEQUENCE [LARGE SCALE GENOMIC DNA]</scope>
    <source>
        <strain evidence="2 3">PCC 8005</strain>
    </source>
</reference>
<dbReference type="Proteomes" id="UP000032946">
    <property type="component" value="Chromosome"/>
</dbReference>
<evidence type="ECO:0000313" key="2">
    <source>
        <dbReference type="EMBL" id="CDM98593.1"/>
    </source>
</evidence>
<sequence length="427" mass="48310">MIDDCQLSFPCLLVCSRFTKLLLMAIAQILKQFGAWFPSAHQKIKAQADELGDKLKGIELDPIPPTNLLRLKQAVAELKTPLPHQELLHAQLSKAINSWSEGAECDNAMVVLASPVEAISTVFWDTLSSSEPIEGLTRQWLPWSERSKNYTIISQLEESILQPSQGERSLVVIPDLSWCFLRCVDGLQGIERLGDAIFSDRSRFWLIGCNHWTWLYLDRVCQLGNLVGVKTSIPPLSAIELKEWLTPVWETVDIQWREKSEGEEEEPQENWCCSEEKRYFEQLEDVSEGNRAIAAEAWLNSLGISPPPEEEEEEEGENQTRENPDQPWLVDRPSIPELPSLTKSDRFLLFSLILHGSISLPNLCLTLGEGESATQTQVQKLIRDGLIIRRPGNSGAAPRFAINGIYYPRLKRDLDNNKFLVGGEYKC</sequence>
<accession>A0A9P1KLR3</accession>
<feature type="region of interest" description="Disordered" evidence="1">
    <location>
        <begin position="302"/>
        <end position="334"/>
    </location>
</feature>
<evidence type="ECO:0000313" key="3">
    <source>
        <dbReference type="Proteomes" id="UP000032946"/>
    </source>
</evidence>
<evidence type="ECO:0000256" key="1">
    <source>
        <dbReference type="SAM" id="MobiDB-lite"/>
    </source>
</evidence>
<feature type="compositionally biased region" description="Acidic residues" evidence="1">
    <location>
        <begin position="308"/>
        <end position="317"/>
    </location>
</feature>
<dbReference type="AlphaFoldDB" id="A0A9P1KLR3"/>
<protein>
    <submittedName>
        <fullName evidence="2">Uncharacterized protein</fullName>
    </submittedName>
</protein>
<gene>
    <name evidence="2" type="ORF">ARTHRO_61194</name>
</gene>
<name>A0A9P1KLR3_9CYAN</name>
<dbReference type="RefSeq" id="WP_008056454.1">
    <property type="nucleotide sequence ID" value="NZ_FO818640.1"/>
</dbReference>
<keyword evidence="3" id="KW-1185">Reference proteome</keyword>